<reference evidence="1" key="1">
    <citation type="journal article" date="2015" name="Proc. Natl. Acad. Sci. U.S.A.">
        <title>Networks of energetic and metabolic interactions define dynamics in microbial communities.</title>
        <authorList>
            <person name="Embree M."/>
            <person name="Liu J.K."/>
            <person name="Al-Bassam M.M."/>
            <person name="Zengler K."/>
        </authorList>
    </citation>
    <scope>NUCLEOTIDE SEQUENCE</scope>
</reference>
<accession>A0A0W8FBN8</accession>
<name>A0A0W8FBN8_9ZZZZ</name>
<dbReference type="AlphaFoldDB" id="A0A0W8FBN8"/>
<protein>
    <submittedName>
        <fullName evidence="1">Uncharacterized protein</fullName>
    </submittedName>
</protein>
<comment type="caution">
    <text evidence="1">The sequence shown here is derived from an EMBL/GenBank/DDBJ whole genome shotgun (WGS) entry which is preliminary data.</text>
</comment>
<evidence type="ECO:0000313" key="1">
    <source>
        <dbReference type="EMBL" id="KUG18279.1"/>
    </source>
</evidence>
<dbReference type="EMBL" id="LNQE01001391">
    <property type="protein sequence ID" value="KUG18279.1"/>
    <property type="molecule type" value="Genomic_DNA"/>
</dbReference>
<gene>
    <name evidence="1" type="ORF">ASZ90_012016</name>
</gene>
<organism evidence="1">
    <name type="scientific">hydrocarbon metagenome</name>
    <dbReference type="NCBI Taxonomy" id="938273"/>
    <lineage>
        <taxon>unclassified sequences</taxon>
        <taxon>metagenomes</taxon>
        <taxon>ecological metagenomes</taxon>
    </lineage>
</organism>
<proteinExistence type="predicted"/>
<sequence length="166" mass="18465">MEWMRYPVSILILLFLAAVLTLNASAQDPEPWQDQRGNATPVLMGKNVEEAEVGQEATGLKSRLLSPMVRWELDLKDSLDRSVEMEMYQSNDALFGKGRIMADGIEQNVSASGIISGNKLDLDILSEDLSLFRLSLTMNGKSIYGDYHVHSARFITEKGIAMGKIE</sequence>